<dbReference type="GO" id="GO:0005737">
    <property type="term" value="C:cytoplasm"/>
    <property type="evidence" value="ECO:0007669"/>
    <property type="project" value="TreeGrafter"/>
</dbReference>
<dbReference type="InterPro" id="IPR038765">
    <property type="entry name" value="Papain-like_cys_pep_sf"/>
</dbReference>
<evidence type="ECO:0000313" key="13">
    <source>
        <dbReference type="Proteomes" id="UP000319160"/>
    </source>
</evidence>
<feature type="region of interest" description="Disordered" evidence="10">
    <location>
        <begin position="217"/>
        <end position="237"/>
    </location>
</feature>
<gene>
    <name evidence="12" type="ORF">FHL15_008493</name>
</gene>
<evidence type="ECO:0000256" key="6">
    <source>
        <dbReference type="ARBA" id="ARBA00022801"/>
    </source>
</evidence>
<dbReference type="EC" id="3.4.19.12" evidence="3"/>
<dbReference type="GO" id="GO:0004843">
    <property type="term" value="F:cysteine-type deubiquitinase activity"/>
    <property type="evidence" value="ECO:0007669"/>
    <property type="project" value="UniProtKB-EC"/>
</dbReference>
<evidence type="ECO:0000256" key="3">
    <source>
        <dbReference type="ARBA" id="ARBA00012759"/>
    </source>
</evidence>
<evidence type="ECO:0000256" key="4">
    <source>
        <dbReference type="ARBA" id="ARBA00022670"/>
    </source>
</evidence>
<dbReference type="GO" id="GO:0006511">
    <property type="term" value="P:ubiquitin-dependent protein catabolic process"/>
    <property type="evidence" value="ECO:0007669"/>
    <property type="project" value="UniProtKB-UniRule"/>
</dbReference>
<keyword evidence="6" id="KW-0378">Hydrolase</keyword>
<comment type="caution">
    <text evidence="8">Lacks conserved residue(s) required for the propagation of feature annotation.</text>
</comment>
<dbReference type="PANTHER" id="PTHR10589">
    <property type="entry name" value="UBIQUITIN CARBOXYL-TERMINAL HYDROLASE"/>
    <property type="match status" value="1"/>
</dbReference>
<dbReference type="Gene3D" id="3.40.532.10">
    <property type="entry name" value="Peptidase C12, ubiquitin carboxyl-terminal hydrolase"/>
    <property type="match status" value="2"/>
</dbReference>
<keyword evidence="4" id="KW-0645">Protease</keyword>
<evidence type="ECO:0000256" key="10">
    <source>
        <dbReference type="SAM" id="MobiDB-lite"/>
    </source>
</evidence>
<keyword evidence="13" id="KW-1185">Reference proteome</keyword>
<feature type="domain" description="UCH catalytic" evidence="11">
    <location>
        <begin position="100"/>
        <end position="395"/>
    </location>
</feature>
<name>A0A553HRG0_9PEZI</name>
<dbReference type="AlphaFoldDB" id="A0A553HRG0"/>
<comment type="similarity">
    <text evidence="2 8">Belongs to the peptidase C12 family.</text>
</comment>
<dbReference type="Proteomes" id="UP000319160">
    <property type="component" value="Unassembled WGS sequence"/>
</dbReference>
<proteinExistence type="inferred from homology"/>
<evidence type="ECO:0000256" key="1">
    <source>
        <dbReference type="ARBA" id="ARBA00000707"/>
    </source>
</evidence>
<comment type="caution">
    <text evidence="12">The sequence shown here is derived from an EMBL/GenBank/DDBJ whole genome shotgun (WGS) entry which is preliminary data.</text>
</comment>
<dbReference type="InterPro" id="IPR036959">
    <property type="entry name" value="Peptidase_C12_UCH_sf"/>
</dbReference>
<protein>
    <recommendedName>
        <fullName evidence="3">ubiquitinyl hydrolase 1</fullName>
        <ecNumber evidence="3">3.4.19.12</ecNumber>
    </recommendedName>
</protein>
<keyword evidence="7" id="KW-0788">Thiol protease</keyword>
<sequence length="395" mass="44560">MAAIEENHVAVSTANPDDLPIVNGIRRSGRAKRVPLKYDEEVIIPAEKSNQAKTITTKAARPKRSAADAARERMVPEEVAILQEEVFARMDIDERKEYRGWVELESEPAFFNAMLQDLDAKTLTVQEVVALDKTILAELPHMKLARIVQRTFGLTTANACATVALMNIIMNAHGVKFGPELEEFRHTTKPLPPPHRGRNDLLSEDLLLDNKLESASKRRAVPAKKRQKTSNSSPYAPDDTWLNLASEAIQNRMARQDDAYPSFNLLAICQSPLLTFSQSLARNLATAKALDFSDIWKGFPDERLARFGLNREKILAEFSSSSPPNDKPEWTREELRTEIEALEARYVEEEATVHDAVDMIRARQRDYTPAIHQWVRILADKGVLRELIQETDSLG</sequence>
<dbReference type="InterPro" id="IPR001578">
    <property type="entry name" value="Peptidase_C12_UCH"/>
</dbReference>
<reference evidence="13" key="1">
    <citation type="submission" date="2019-06" db="EMBL/GenBank/DDBJ databases">
        <title>Draft genome sequence of the griseofulvin-producing fungus Xylaria cubensis strain G536.</title>
        <authorList>
            <person name="Mead M.E."/>
            <person name="Raja H.A."/>
            <person name="Steenwyk J.L."/>
            <person name="Knowles S.L."/>
            <person name="Oberlies N.H."/>
            <person name="Rokas A."/>
        </authorList>
    </citation>
    <scope>NUCLEOTIDE SEQUENCE [LARGE SCALE GENOMIC DNA]</scope>
    <source>
        <strain evidence="13">G536</strain>
    </source>
</reference>
<evidence type="ECO:0000259" key="11">
    <source>
        <dbReference type="PROSITE" id="PS52048"/>
    </source>
</evidence>
<evidence type="ECO:0000256" key="5">
    <source>
        <dbReference type="ARBA" id="ARBA00022786"/>
    </source>
</evidence>
<dbReference type="OrthoDB" id="1924260at2759"/>
<feature type="compositionally biased region" description="Basic residues" evidence="10">
    <location>
        <begin position="217"/>
        <end position="228"/>
    </location>
</feature>
<dbReference type="GO" id="GO:0016579">
    <property type="term" value="P:protein deubiquitination"/>
    <property type="evidence" value="ECO:0007669"/>
    <property type="project" value="TreeGrafter"/>
</dbReference>
<dbReference type="PROSITE" id="PS52049">
    <property type="entry name" value="ULD"/>
    <property type="match status" value="1"/>
</dbReference>
<dbReference type="SUPFAM" id="SSF54001">
    <property type="entry name" value="Cysteine proteinases"/>
    <property type="match status" value="1"/>
</dbReference>
<dbReference type="Pfam" id="PF01088">
    <property type="entry name" value="Peptidase_C12"/>
    <property type="match status" value="1"/>
</dbReference>
<accession>A0A553HRG0</accession>
<evidence type="ECO:0000256" key="2">
    <source>
        <dbReference type="ARBA" id="ARBA00009326"/>
    </source>
</evidence>
<dbReference type="PROSITE" id="PS52048">
    <property type="entry name" value="UCH_DOMAIN"/>
    <property type="match status" value="1"/>
</dbReference>
<evidence type="ECO:0000256" key="7">
    <source>
        <dbReference type="ARBA" id="ARBA00022807"/>
    </source>
</evidence>
<keyword evidence="5 9" id="KW-0833">Ubl conjugation pathway</keyword>
<dbReference type="STRING" id="2512241.A0A553HRG0"/>
<dbReference type="PANTHER" id="PTHR10589:SF16">
    <property type="entry name" value="UBIQUITIN CARBOXYL-TERMINAL HYDROLASE ISOZYME L5"/>
    <property type="match status" value="1"/>
</dbReference>
<evidence type="ECO:0000313" key="12">
    <source>
        <dbReference type="EMBL" id="TRX90520.1"/>
    </source>
</evidence>
<dbReference type="EMBL" id="VFLP01000054">
    <property type="protein sequence ID" value="TRX90520.1"/>
    <property type="molecule type" value="Genomic_DNA"/>
</dbReference>
<evidence type="ECO:0000256" key="8">
    <source>
        <dbReference type="PROSITE-ProRule" id="PRU01393"/>
    </source>
</evidence>
<organism evidence="12 13">
    <name type="scientific">Xylaria flabelliformis</name>
    <dbReference type="NCBI Taxonomy" id="2512241"/>
    <lineage>
        <taxon>Eukaryota</taxon>
        <taxon>Fungi</taxon>
        <taxon>Dikarya</taxon>
        <taxon>Ascomycota</taxon>
        <taxon>Pezizomycotina</taxon>
        <taxon>Sordariomycetes</taxon>
        <taxon>Xylariomycetidae</taxon>
        <taxon>Xylariales</taxon>
        <taxon>Xylariaceae</taxon>
        <taxon>Xylaria</taxon>
    </lineage>
</organism>
<evidence type="ECO:0000256" key="9">
    <source>
        <dbReference type="PROSITE-ProRule" id="PRU01394"/>
    </source>
</evidence>
<comment type="catalytic activity">
    <reaction evidence="1">
        <text>Thiol-dependent hydrolysis of ester, thioester, amide, peptide and isopeptide bonds formed by the C-terminal Gly of ubiquitin (a 76-residue protein attached to proteins as an intracellular targeting signal).</text>
        <dbReference type="EC" id="3.4.19.12"/>
    </reaction>
</comment>